<keyword evidence="3" id="KW-0862">Zinc</keyword>
<dbReference type="GO" id="GO:0008270">
    <property type="term" value="F:zinc ion binding"/>
    <property type="evidence" value="ECO:0007669"/>
    <property type="project" value="UniProtKB-KW"/>
</dbReference>
<reference evidence="6" key="1">
    <citation type="submission" date="2021-02" db="EMBL/GenBank/DDBJ databases">
        <title>First Annotated Genome of the Yellow-green Alga Tribonema minus.</title>
        <authorList>
            <person name="Mahan K.M."/>
        </authorList>
    </citation>
    <scope>NUCLEOTIDE SEQUENCE</scope>
    <source>
        <strain evidence="6">UTEX B ZZ1240</strain>
    </source>
</reference>
<proteinExistence type="predicted"/>
<evidence type="ECO:0000256" key="2">
    <source>
        <dbReference type="ARBA" id="ARBA00022771"/>
    </source>
</evidence>
<dbReference type="InterPro" id="IPR002893">
    <property type="entry name" value="Znf_MYND"/>
</dbReference>
<feature type="domain" description="MYND-type" evidence="5">
    <location>
        <begin position="5"/>
        <end position="58"/>
    </location>
</feature>
<dbReference type="Pfam" id="PF01753">
    <property type="entry name" value="zf-MYND"/>
    <property type="match status" value="1"/>
</dbReference>
<dbReference type="SUPFAM" id="SSF144232">
    <property type="entry name" value="HIT/MYND zinc finger-like"/>
    <property type="match status" value="1"/>
</dbReference>
<comment type="caution">
    <text evidence="6">The sequence shown here is derived from an EMBL/GenBank/DDBJ whole genome shotgun (WGS) entry which is preliminary data.</text>
</comment>
<dbReference type="Proteomes" id="UP000664859">
    <property type="component" value="Unassembled WGS sequence"/>
</dbReference>
<accession>A0A835ZE31</accession>
<organism evidence="6 7">
    <name type="scientific">Tribonema minus</name>
    <dbReference type="NCBI Taxonomy" id="303371"/>
    <lineage>
        <taxon>Eukaryota</taxon>
        <taxon>Sar</taxon>
        <taxon>Stramenopiles</taxon>
        <taxon>Ochrophyta</taxon>
        <taxon>PX clade</taxon>
        <taxon>Xanthophyceae</taxon>
        <taxon>Tribonematales</taxon>
        <taxon>Tribonemataceae</taxon>
        <taxon>Tribonema</taxon>
    </lineage>
</organism>
<keyword evidence="7" id="KW-1185">Reference proteome</keyword>
<dbReference type="EMBL" id="JAFCMP010000021">
    <property type="protein sequence ID" value="KAG5191383.1"/>
    <property type="molecule type" value="Genomic_DNA"/>
</dbReference>
<keyword evidence="2 4" id="KW-0863">Zinc-finger</keyword>
<evidence type="ECO:0000313" key="6">
    <source>
        <dbReference type="EMBL" id="KAG5191383.1"/>
    </source>
</evidence>
<keyword evidence="1" id="KW-0479">Metal-binding</keyword>
<evidence type="ECO:0000256" key="1">
    <source>
        <dbReference type="ARBA" id="ARBA00022723"/>
    </source>
</evidence>
<dbReference type="AlphaFoldDB" id="A0A835ZE31"/>
<gene>
    <name evidence="6" type="ORF">JKP88DRAFT_231354</name>
</gene>
<evidence type="ECO:0000256" key="4">
    <source>
        <dbReference type="PROSITE-ProRule" id="PRU00134"/>
    </source>
</evidence>
<evidence type="ECO:0000256" key="3">
    <source>
        <dbReference type="ARBA" id="ARBA00022833"/>
    </source>
</evidence>
<dbReference type="PROSITE" id="PS50865">
    <property type="entry name" value="ZF_MYND_2"/>
    <property type="match status" value="1"/>
</dbReference>
<protein>
    <recommendedName>
        <fullName evidence="5">MYND-type domain-containing protein</fullName>
    </recommendedName>
</protein>
<evidence type="ECO:0000259" key="5">
    <source>
        <dbReference type="PROSITE" id="PS50865"/>
    </source>
</evidence>
<evidence type="ECO:0000313" key="7">
    <source>
        <dbReference type="Proteomes" id="UP000664859"/>
    </source>
</evidence>
<dbReference type="Gene3D" id="6.10.140.2220">
    <property type="match status" value="1"/>
</dbReference>
<dbReference type="OrthoDB" id="432970at2759"/>
<sequence>MSVACARPGCTVSTRLLRVSDAVGAGETPLMFCKQCRSVRHCSRECQASHWPKHKEQCNKMKAVRSTPLLL</sequence>
<name>A0A835ZE31_9STRA</name>